<evidence type="ECO:0000313" key="4">
    <source>
        <dbReference type="EMBL" id="PJJ81561.1"/>
    </source>
</evidence>
<protein>
    <submittedName>
        <fullName evidence="4">Class II aldolase/adducin N-terminal domain-containing protein</fullName>
    </submittedName>
</protein>
<reference evidence="4 5" key="1">
    <citation type="submission" date="2017-11" db="EMBL/GenBank/DDBJ databases">
        <title>Genomic Encyclopedia of Archaeal and Bacterial Type Strains, Phase II (KMG-II): From Individual Species to Whole Genera.</title>
        <authorList>
            <person name="Goeker M."/>
        </authorList>
    </citation>
    <scope>NUCLEOTIDE SEQUENCE [LARGE SCALE GENOMIC DNA]</scope>
    <source>
        <strain evidence="4 5">DSM 16400</strain>
    </source>
</reference>
<dbReference type="AlphaFoldDB" id="A0A2M9D771"/>
<dbReference type="RefSeq" id="WP_100388228.1">
    <property type="nucleotide sequence ID" value="NZ_BMZU01000001.1"/>
</dbReference>
<dbReference type="GO" id="GO:0046872">
    <property type="term" value="F:metal ion binding"/>
    <property type="evidence" value="ECO:0007669"/>
    <property type="project" value="UniProtKB-KW"/>
</dbReference>
<dbReference type="GO" id="GO:0005829">
    <property type="term" value="C:cytosol"/>
    <property type="evidence" value="ECO:0007669"/>
    <property type="project" value="TreeGrafter"/>
</dbReference>
<dbReference type="EMBL" id="PGFH01000001">
    <property type="protein sequence ID" value="PJJ81561.1"/>
    <property type="molecule type" value="Genomic_DNA"/>
</dbReference>
<dbReference type="GO" id="GO:0019323">
    <property type="term" value="P:pentose catabolic process"/>
    <property type="evidence" value="ECO:0007669"/>
    <property type="project" value="TreeGrafter"/>
</dbReference>
<dbReference type="Gene3D" id="3.40.225.10">
    <property type="entry name" value="Class II aldolase/adducin N-terminal domain"/>
    <property type="match status" value="1"/>
</dbReference>
<evidence type="ECO:0000259" key="3">
    <source>
        <dbReference type="SMART" id="SM01007"/>
    </source>
</evidence>
<name>A0A2M9D771_9MICO</name>
<evidence type="ECO:0000313" key="5">
    <source>
        <dbReference type="Proteomes" id="UP000231742"/>
    </source>
</evidence>
<organism evidence="4 5">
    <name type="scientific">Salinibacterium amurskyense</name>
    <dbReference type="NCBI Taxonomy" id="205941"/>
    <lineage>
        <taxon>Bacteria</taxon>
        <taxon>Bacillati</taxon>
        <taxon>Actinomycetota</taxon>
        <taxon>Actinomycetes</taxon>
        <taxon>Micrococcales</taxon>
        <taxon>Microbacteriaceae</taxon>
        <taxon>Salinibacterium</taxon>
    </lineage>
</organism>
<dbReference type="SMART" id="SM01007">
    <property type="entry name" value="Aldolase_II"/>
    <property type="match status" value="1"/>
</dbReference>
<evidence type="ECO:0000256" key="2">
    <source>
        <dbReference type="ARBA" id="ARBA00023239"/>
    </source>
</evidence>
<keyword evidence="1" id="KW-0479">Metal-binding</keyword>
<dbReference type="OrthoDB" id="9774430at2"/>
<dbReference type="PANTHER" id="PTHR22789:SF0">
    <property type="entry name" value="3-OXO-TETRONATE 4-PHOSPHATE DECARBOXYLASE-RELATED"/>
    <property type="match status" value="1"/>
</dbReference>
<gene>
    <name evidence="4" type="ORF">CLV85_0738</name>
</gene>
<dbReference type="SUPFAM" id="SSF53639">
    <property type="entry name" value="AraD/HMP-PK domain-like"/>
    <property type="match status" value="1"/>
</dbReference>
<feature type="domain" description="Class II aldolase/adducin N-terminal" evidence="3">
    <location>
        <begin position="13"/>
        <end position="221"/>
    </location>
</feature>
<dbReference type="GO" id="GO:0016832">
    <property type="term" value="F:aldehyde-lyase activity"/>
    <property type="evidence" value="ECO:0007669"/>
    <property type="project" value="TreeGrafter"/>
</dbReference>
<keyword evidence="5" id="KW-1185">Reference proteome</keyword>
<dbReference type="PANTHER" id="PTHR22789">
    <property type="entry name" value="FUCULOSE PHOSPHATE ALDOLASE"/>
    <property type="match status" value="1"/>
</dbReference>
<dbReference type="Pfam" id="PF00596">
    <property type="entry name" value="Aldolase_II"/>
    <property type="match status" value="1"/>
</dbReference>
<dbReference type="InterPro" id="IPR036409">
    <property type="entry name" value="Aldolase_II/adducin_N_sf"/>
</dbReference>
<dbReference type="InterPro" id="IPR001303">
    <property type="entry name" value="Aldolase_II/adducin_N"/>
</dbReference>
<evidence type="ECO:0000256" key="1">
    <source>
        <dbReference type="ARBA" id="ARBA00022723"/>
    </source>
</evidence>
<dbReference type="InterPro" id="IPR050197">
    <property type="entry name" value="Aldolase_class_II_sugar_metab"/>
</dbReference>
<keyword evidence="2" id="KW-0456">Lyase</keyword>
<sequence length="258" mass="27351">MTARIAPDLVSDELLGLTTRLGLPERDLVILAEGNTSELIADGTIIVKTSGSSMQTATAENFVSVEIEPLLAVLRDPNADQDQLTAELDAGEVDGKRVRASIETLIHVAVRAYAPARYVAHTHPTAVVSLLASVHAETSFADAVYSDELMVLGRSLYIPYAQPGVELGQLFLEKLGAHVDEFGEVPSLILLGNHGIVAIADTAEGAEAISLMAVKSARVRLGALQAGGIASLSAEVTAHYFDRPDFRERRAALTGTVK</sequence>
<accession>A0A2M9D771</accession>
<dbReference type="Proteomes" id="UP000231742">
    <property type="component" value="Unassembled WGS sequence"/>
</dbReference>
<proteinExistence type="predicted"/>
<comment type="caution">
    <text evidence="4">The sequence shown here is derived from an EMBL/GenBank/DDBJ whole genome shotgun (WGS) entry which is preliminary data.</text>
</comment>